<dbReference type="AlphaFoldDB" id="A0A6B3N9F3"/>
<organism evidence="2">
    <name type="scientific">Symploca sp. SIO1C4</name>
    <dbReference type="NCBI Taxonomy" id="2607765"/>
    <lineage>
        <taxon>Bacteria</taxon>
        <taxon>Bacillati</taxon>
        <taxon>Cyanobacteriota</taxon>
        <taxon>Cyanophyceae</taxon>
        <taxon>Coleofasciculales</taxon>
        <taxon>Coleofasciculaceae</taxon>
        <taxon>Symploca</taxon>
    </lineage>
</organism>
<proteinExistence type="predicted"/>
<keyword evidence="1" id="KW-0472">Membrane</keyword>
<sequence length="61" mass="6664">MDRGKIVAVITGAISVLLALAYLLLVQILDFRGEMIPAPVSNLPQQVEFVNLLVSTGFNFF</sequence>
<name>A0A6B3N9F3_9CYAN</name>
<comment type="caution">
    <text evidence="2">The sequence shown here is derived from an EMBL/GenBank/DDBJ whole genome shotgun (WGS) entry which is preliminary data.</text>
</comment>
<evidence type="ECO:0000256" key="1">
    <source>
        <dbReference type="SAM" id="Phobius"/>
    </source>
</evidence>
<protein>
    <submittedName>
        <fullName evidence="2">Glucose-inhibited division protein A</fullName>
    </submittedName>
</protein>
<feature type="transmembrane region" description="Helical" evidence="1">
    <location>
        <begin position="6"/>
        <end position="25"/>
    </location>
</feature>
<dbReference type="EMBL" id="JAAHFQ010000187">
    <property type="protein sequence ID" value="NER28230.1"/>
    <property type="molecule type" value="Genomic_DNA"/>
</dbReference>
<keyword evidence="1" id="KW-1133">Transmembrane helix</keyword>
<keyword evidence="1" id="KW-0812">Transmembrane</keyword>
<evidence type="ECO:0000313" key="2">
    <source>
        <dbReference type="EMBL" id="NER28230.1"/>
    </source>
</evidence>
<reference evidence="2" key="1">
    <citation type="submission" date="2019-11" db="EMBL/GenBank/DDBJ databases">
        <title>Genomic insights into an expanded diversity of filamentous marine cyanobacteria reveals the extraordinary biosynthetic potential of Moorea and Okeania.</title>
        <authorList>
            <person name="Ferreira Leao T."/>
            <person name="Wang M."/>
            <person name="Moss N."/>
            <person name="Da Silva R."/>
            <person name="Sanders J."/>
            <person name="Nurk S."/>
            <person name="Gurevich A."/>
            <person name="Humphrey G."/>
            <person name="Reher R."/>
            <person name="Zhu Q."/>
            <person name="Belda-Ferre P."/>
            <person name="Glukhov E."/>
            <person name="Rex R."/>
            <person name="Dorrestein P.C."/>
            <person name="Knight R."/>
            <person name="Pevzner P."/>
            <person name="Gerwick W.H."/>
            <person name="Gerwick L."/>
        </authorList>
    </citation>
    <scope>NUCLEOTIDE SEQUENCE</scope>
    <source>
        <strain evidence="2">SIO1C4</strain>
    </source>
</reference>
<gene>
    <name evidence="2" type="ORF">F6J89_11500</name>
</gene>
<accession>A0A6B3N9F3</accession>